<dbReference type="NCBIfam" id="TIGR02535">
    <property type="entry name" value="hyp_Hser_kinase"/>
    <property type="match status" value="1"/>
</dbReference>
<evidence type="ECO:0000256" key="6">
    <source>
        <dbReference type="ARBA" id="ARBA00023235"/>
    </source>
</evidence>
<dbReference type="PANTHER" id="PTHR31209">
    <property type="entry name" value="COFACTOR-INDEPENDENT PHOSPHOGLYCERATE MUTASE"/>
    <property type="match status" value="1"/>
</dbReference>
<dbReference type="InterPro" id="IPR023665">
    <property type="entry name" value="ApgAM_prokaryotes"/>
</dbReference>
<comment type="catalytic activity">
    <reaction evidence="1">
        <text>(2R)-2-phosphoglycerate = (2R)-3-phosphoglycerate</text>
        <dbReference type="Rhea" id="RHEA:15901"/>
        <dbReference type="ChEBI" id="CHEBI:58272"/>
        <dbReference type="ChEBI" id="CHEBI:58289"/>
        <dbReference type="EC" id="5.4.2.12"/>
    </reaction>
</comment>
<dbReference type="OrthoDB" id="9804453at2"/>
<dbReference type="EC" id="5.4.2.-" evidence="8"/>
<reference evidence="9" key="2">
    <citation type="submission" date="2011-03" db="EMBL/GenBank/DDBJ databases">
        <title>The complete genome of Desulfobacca acetoxidans DSM 11109.</title>
        <authorList>
            <consortium name="US DOE Joint Genome Institute (JGI-PGF)"/>
            <person name="Lucas S."/>
            <person name="Copeland A."/>
            <person name="Lapidus A."/>
            <person name="Bruce D."/>
            <person name="Goodwin L."/>
            <person name="Pitluck S."/>
            <person name="Peters L."/>
            <person name="Kyrpides N."/>
            <person name="Mavromatis K."/>
            <person name="Ivanova N."/>
            <person name="Ovchinnikova G."/>
            <person name="Teshima H."/>
            <person name="Detter J.C."/>
            <person name="Han C."/>
            <person name="Land M."/>
            <person name="Hauser L."/>
            <person name="Markowitz V."/>
            <person name="Cheng J.-F."/>
            <person name="Hugenholtz P."/>
            <person name="Woyke T."/>
            <person name="Wu D."/>
            <person name="Spring S."/>
            <person name="Schueler E."/>
            <person name="Brambilla E."/>
            <person name="Klenk H.-P."/>
            <person name="Eisen J.A."/>
        </authorList>
    </citation>
    <scope>NUCLEOTIDE SEQUENCE [LARGE SCALE GENOMIC DNA]</scope>
    <source>
        <strain evidence="9">ATCC 700848 / DSM 11109 / ASRB2</strain>
    </source>
</reference>
<evidence type="ECO:0000259" key="7">
    <source>
        <dbReference type="Pfam" id="PF01676"/>
    </source>
</evidence>
<dbReference type="PIRSF" id="PIRSF006392">
    <property type="entry name" value="IPGAM_arch"/>
    <property type="match status" value="1"/>
</dbReference>
<dbReference type="RefSeq" id="WP_013706967.1">
    <property type="nucleotide sequence ID" value="NC_015388.1"/>
</dbReference>
<evidence type="ECO:0000256" key="4">
    <source>
        <dbReference type="ARBA" id="ARBA00005524"/>
    </source>
</evidence>
<dbReference type="SUPFAM" id="SSF53649">
    <property type="entry name" value="Alkaline phosphatase-like"/>
    <property type="match status" value="1"/>
</dbReference>
<dbReference type="GO" id="GO:0016301">
    <property type="term" value="F:kinase activity"/>
    <property type="evidence" value="ECO:0007669"/>
    <property type="project" value="UniProtKB-KW"/>
</dbReference>
<dbReference type="STRING" id="880072.Desac_2027"/>
<dbReference type="CDD" id="cd16011">
    <property type="entry name" value="iPGM_like"/>
    <property type="match status" value="1"/>
</dbReference>
<dbReference type="NCBIfam" id="TIGR00306">
    <property type="entry name" value="apgM"/>
    <property type="match status" value="1"/>
</dbReference>
<dbReference type="EMBL" id="CP002629">
    <property type="protein sequence ID" value="AEB09858.1"/>
    <property type="molecule type" value="Genomic_DNA"/>
</dbReference>
<name>F2NI89_DESAR</name>
<dbReference type="GO" id="GO:0046872">
    <property type="term" value="F:metal ion binding"/>
    <property type="evidence" value="ECO:0007669"/>
    <property type="project" value="InterPro"/>
</dbReference>
<comment type="function">
    <text evidence="2">Catalyzes the interconversion of 2-phosphoglycerate and 3-phosphoglycerate.</text>
</comment>
<keyword evidence="6 8" id="KW-0413">Isomerase</keyword>
<dbReference type="GO" id="GO:0006096">
    <property type="term" value="P:glycolytic process"/>
    <property type="evidence" value="ECO:0007669"/>
    <property type="project" value="UniProtKB-KW"/>
</dbReference>
<dbReference type="KEGG" id="dao:Desac_2027"/>
<evidence type="ECO:0000313" key="9">
    <source>
        <dbReference type="Proteomes" id="UP000000483"/>
    </source>
</evidence>
<dbReference type="Pfam" id="PF10143">
    <property type="entry name" value="PhosphMutase"/>
    <property type="match status" value="1"/>
</dbReference>
<organism evidence="8 9">
    <name type="scientific">Desulfobacca acetoxidans (strain ATCC 700848 / DSM 11109 / ASRB2)</name>
    <dbReference type="NCBI Taxonomy" id="880072"/>
    <lineage>
        <taxon>Bacteria</taxon>
        <taxon>Pseudomonadati</taxon>
        <taxon>Thermodesulfobacteriota</taxon>
        <taxon>Desulfobaccia</taxon>
        <taxon>Desulfobaccales</taxon>
        <taxon>Desulfobaccaceae</taxon>
        <taxon>Desulfobacca</taxon>
    </lineage>
</organism>
<dbReference type="InterPro" id="IPR006124">
    <property type="entry name" value="Metalloenzyme"/>
</dbReference>
<evidence type="ECO:0000313" key="8">
    <source>
        <dbReference type="EMBL" id="AEB09858.1"/>
    </source>
</evidence>
<accession>F2NI89</accession>
<dbReference type="Proteomes" id="UP000000483">
    <property type="component" value="Chromosome"/>
</dbReference>
<dbReference type="eggNOG" id="COG3635">
    <property type="taxonomic scope" value="Bacteria"/>
</dbReference>
<feature type="domain" description="Metalloenzyme" evidence="7">
    <location>
        <begin position="1"/>
        <end position="365"/>
    </location>
</feature>
<dbReference type="Gene3D" id="3.40.720.10">
    <property type="entry name" value="Alkaline Phosphatase, subunit A"/>
    <property type="match status" value="2"/>
</dbReference>
<dbReference type="GO" id="GO:0004619">
    <property type="term" value="F:phosphoglycerate mutase activity"/>
    <property type="evidence" value="ECO:0007669"/>
    <property type="project" value="UniProtKB-EC"/>
</dbReference>
<evidence type="ECO:0000256" key="5">
    <source>
        <dbReference type="ARBA" id="ARBA00023152"/>
    </source>
</evidence>
<keyword evidence="9" id="KW-1185">Reference proteome</keyword>
<evidence type="ECO:0000256" key="3">
    <source>
        <dbReference type="ARBA" id="ARBA00004921"/>
    </source>
</evidence>
<keyword evidence="5" id="KW-0324">Glycolysis</keyword>
<comment type="similarity">
    <text evidence="4">Belongs to the BPG-independent phosphoglycerate mutase family. A-PGAM subfamily.</text>
</comment>
<comment type="pathway">
    <text evidence="3">Carbohydrate degradation.</text>
</comment>
<dbReference type="Pfam" id="PF01676">
    <property type="entry name" value="Metalloenzyme"/>
    <property type="match status" value="1"/>
</dbReference>
<protein>
    <submittedName>
        <fullName evidence="8">Proposed homoserine kinase</fullName>
        <ecNumber evidence="8">5.4.2.-</ecNumber>
    </submittedName>
</protein>
<proteinExistence type="inferred from homology"/>
<dbReference type="PANTHER" id="PTHR31209:SF4">
    <property type="entry name" value="2,3-BISPHOSPHOGLYCERATE-INDEPENDENT PHOSPHOGLYCERATE MUTASE"/>
    <property type="match status" value="1"/>
</dbReference>
<dbReference type="InterPro" id="IPR004456">
    <property type="entry name" value="Pglycerate_mutase_ApgM"/>
</dbReference>
<keyword evidence="8" id="KW-0808">Transferase</keyword>
<dbReference type="InterPro" id="IPR017850">
    <property type="entry name" value="Alkaline_phosphatase_core_sf"/>
</dbReference>
<gene>
    <name evidence="8" type="ordered locus">Desac_2027</name>
</gene>
<reference evidence="8 9" key="1">
    <citation type="journal article" date="2011" name="Stand. Genomic Sci.">
        <title>Complete genome sequence of the acetate-degrading sulfate reducer Desulfobacca acetoxidans type strain (ASRB2).</title>
        <authorList>
            <person name="Goker M."/>
            <person name="Teshima H."/>
            <person name="Lapidus A."/>
            <person name="Nolan M."/>
            <person name="Lucas S."/>
            <person name="Hammon N."/>
            <person name="Deshpande S."/>
            <person name="Cheng J.F."/>
            <person name="Tapia R."/>
            <person name="Han C."/>
            <person name="Goodwin L."/>
            <person name="Pitluck S."/>
            <person name="Huntemann M."/>
            <person name="Liolios K."/>
            <person name="Ivanova N."/>
            <person name="Pagani I."/>
            <person name="Mavromatis K."/>
            <person name="Ovchinikova G."/>
            <person name="Pati A."/>
            <person name="Chen A."/>
            <person name="Palaniappan K."/>
            <person name="Land M."/>
            <person name="Hauser L."/>
            <person name="Brambilla E.M."/>
            <person name="Rohde M."/>
            <person name="Spring S."/>
            <person name="Detter J.C."/>
            <person name="Woyke T."/>
            <person name="Bristow J."/>
            <person name="Eisen J.A."/>
            <person name="Markowitz V."/>
            <person name="Hugenholtz P."/>
            <person name="Kyrpides N.C."/>
            <person name="Klenk H.P."/>
        </authorList>
    </citation>
    <scope>NUCLEOTIDE SEQUENCE [LARGE SCALE GENOMIC DNA]</scope>
    <source>
        <strain evidence="9">ATCC 700848 / DSM 11109 / ASRB2</strain>
    </source>
</reference>
<sequence length="400" mass="44355">MKYVILIGDGMADYPIPELDNRTPLTAARTPNMDFLATEGELGLARTVPEGMEPGSDVANLSIMGYDPARYHTGRAPLEAASMGVALEMQDVAFRCNLVTLRHEPNGDIFMEDYSAGHISSAEAKEIIISINQNLGNGSRRFYPGVSYRHLLVWRDGQDDWRTFPPHDLTGQNVRSYLTGGGREKPLLELMRSSWPLLANHEVNRRRRERSQKPATSIWLWGQGRAPKTPTLQELYGLTGAVISAVDLMRGIGIYAGLTPVIVPGATGYLDTNYAGKVEAALEALKTMDFVYLHVEAPDEAGHTGELKNKLQAIEDFDQKVVGPMLRGLRLLGAHRILLMPDHRTPLCLKTHSPEPVPFVLYDSRKPRGNHPRGFDEPTAEATGLLVDRAHLLLPRLVER</sequence>
<keyword evidence="8" id="KW-0418">Kinase</keyword>
<evidence type="ECO:0000256" key="2">
    <source>
        <dbReference type="ARBA" id="ARBA00002315"/>
    </source>
</evidence>
<dbReference type="AlphaFoldDB" id="F2NI89"/>
<dbReference type="NCBIfam" id="NF003242">
    <property type="entry name" value="PRK04200.1"/>
    <property type="match status" value="1"/>
</dbReference>
<dbReference type="HOGENOM" id="CLU_034906_2_0_7"/>
<evidence type="ECO:0000256" key="1">
    <source>
        <dbReference type="ARBA" id="ARBA00000370"/>
    </source>
</evidence>